<dbReference type="HOGENOM" id="CLU_1533565_0_0_1"/>
<dbReference type="Proteomes" id="UP000028524">
    <property type="component" value="Unassembled WGS sequence"/>
</dbReference>
<accession>A0A084QH11</accession>
<name>A0A084QH11_STAC4</name>
<dbReference type="AlphaFoldDB" id="A0A084QH11"/>
<organism evidence="1 2">
    <name type="scientific">Stachybotrys chlorohalonatus (strain IBT 40285)</name>
    <dbReference type="NCBI Taxonomy" id="1283841"/>
    <lineage>
        <taxon>Eukaryota</taxon>
        <taxon>Fungi</taxon>
        <taxon>Dikarya</taxon>
        <taxon>Ascomycota</taxon>
        <taxon>Pezizomycotina</taxon>
        <taxon>Sordariomycetes</taxon>
        <taxon>Hypocreomycetidae</taxon>
        <taxon>Hypocreales</taxon>
        <taxon>Stachybotryaceae</taxon>
        <taxon>Stachybotrys</taxon>
    </lineage>
</organism>
<sequence length="175" mass="18696">MKTASSPFCGDARPWEPAGYMFPPVGCAALGKGSQGESVTIPASSSLLLQGLTNNPSGATLQPSSCAVHTFPIKRGAANQQRPMRRPKGGGIGVESGGFLVDFDLFEFLEVENFVVRARAPAPSPQPSRLAKFHRCPRPTADHGRTGLPQVLLSSFLSPCMTLSVCLCRYLSKYQ</sequence>
<dbReference type="EMBL" id="KL660751">
    <property type="protein sequence ID" value="KFA63246.1"/>
    <property type="molecule type" value="Genomic_DNA"/>
</dbReference>
<keyword evidence="2" id="KW-1185">Reference proteome</keyword>
<protein>
    <submittedName>
        <fullName evidence="1">Uncharacterized protein</fullName>
    </submittedName>
</protein>
<dbReference type="InParanoid" id="A0A084QH11"/>
<evidence type="ECO:0000313" key="2">
    <source>
        <dbReference type="Proteomes" id="UP000028524"/>
    </source>
</evidence>
<proteinExistence type="predicted"/>
<evidence type="ECO:0000313" key="1">
    <source>
        <dbReference type="EMBL" id="KFA63246.1"/>
    </source>
</evidence>
<gene>
    <name evidence="1" type="ORF">S40285_10253</name>
</gene>
<reference evidence="1 2" key="1">
    <citation type="journal article" date="2014" name="BMC Genomics">
        <title>Comparative genome sequencing reveals chemotype-specific gene clusters in the toxigenic black mold Stachybotrys.</title>
        <authorList>
            <person name="Semeiks J."/>
            <person name="Borek D."/>
            <person name="Otwinowski Z."/>
            <person name="Grishin N.V."/>
        </authorList>
    </citation>
    <scope>NUCLEOTIDE SEQUENCE [LARGE SCALE GENOMIC DNA]</scope>
    <source>
        <strain evidence="1 2">IBT 40285</strain>
    </source>
</reference>